<comment type="caution">
    <text evidence="2">The sequence shown here is derived from an EMBL/GenBank/DDBJ whole genome shotgun (WGS) entry which is preliminary data.</text>
</comment>
<protein>
    <submittedName>
        <fullName evidence="2">DUF4388 domain-containing protein</fullName>
    </submittedName>
</protein>
<sequence>MSLSSSFTDFSLAELFLLIEQGRKSGCLSVCTLPDLHITGSKSQHYYIWFRQGRVVAAANRLNGQGLITKIAQRGWGNREEIEKLFDGVSAVTPLGLHLKTQGVLGAEQLNLLFASQLQQVRELFEIQKGVFKLDSKAVVPVREMTGLSLRATEVALMALRILKNWEVLSDALPDADSAIKSITKTQPEQRLNPLEWQVWEFASGRISLNAIARRLNQSTALVQQAAFRLMLAGLVEEVPPSIFGLEIAEYPLDENLVSCSTSRTKISQEAGTMKVSTSFLQNLVGYLRTKN</sequence>
<dbReference type="PANTHER" id="PTHR36304">
    <property type="entry name" value="DOMAIN GTPASE-ACTIVATING PROTEIN, PUTATIVE-RELATED-RELATED"/>
    <property type="match status" value="1"/>
</dbReference>
<evidence type="ECO:0000259" key="1">
    <source>
        <dbReference type="Pfam" id="PF14332"/>
    </source>
</evidence>
<dbReference type="PANTHER" id="PTHR36304:SF4">
    <property type="entry name" value="DUF4388 DOMAIN-CONTAINING PROTEIN"/>
    <property type="match status" value="1"/>
</dbReference>
<feature type="domain" description="PatA-like N-terminal" evidence="1">
    <location>
        <begin position="6"/>
        <end position="167"/>
    </location>
</feature>
<gene>
    <name evidence="2" type="ORF">KME60_17905</name>
</gene>
<organism evidence="2 3">
    <name type="scientific">Cyanomargarita calcarea GSE-NOS-MK-12-04C</name>
    <dbReference type="NCBI Taxonomy" id="2839659"/>
    <lineage>
        <taxon>Bacteria</taxon>
        <taxon>Bacillati</taxon>
        <taxon>Cyanobacteriota</taxon>
        <taxon>Cyanophyceae</taxon>
        <taxon>Nostocales</taxon>
        <taxon>Cyanomargaritaceae</taxon>
        <taxon>Cyanomargarita</taxon>
    </lineage>
</organism>
<name>A0A951QNK2_9CYAN</name>
<dbReference type="InterPro" id="IPR025497">
    <property type="entry name" value="PatA-like_N"/>
</dbReference>
<reference evidence="2" key="2">
    <citation type="journal article" date="2022" name="Microbiol. Resour. Announc.">
        <title>Metagenome Sequencing to Explore Phylogenomics of Terrestrial Cyanobacteria.</title>
        <authorList>
            <person name="Ward R.D."/>
            <person name="Stajich J.E."/>
            <person name="Johansen J.R."/>
            <person name="Huntemann M."/>
            <person name="Clum A."/>
            <person name="Foster B."/>
            <person name="Foster B."/>
            <person name="Roux S."/>
            <person name="Palaniappan K."/>
            <person name="Varghese N."/>
            <person name="Mukherjee S."/>
            <person name="Reddy T.B.K."/>
            <person name="Daum C."/>
            <person name="Copeland A."/>
            <person name="Chen I.A."/>
            <person name="Ivanova N.N."/>
            <person name="Kyrpides N.C."/>
            <person name="Shapiro N."/>
            <person name="Eloe-Fadrosh E.A."/>
            <person name="Pietrasiak N."/>
        </authorList>
    </citation>
    <scope>NUCLEOTIDE SEQUENCE</scope>
    <source>
        <strain evidence="2">GSE-NOS-MK-12-04C</strain>
    </source>
</reference>
<evidence type="ECO:0000313" key="2">
    <source>
        <dbReference type="EMBL" id="MBW4669242.1"/>
    </source>
</evidence>
<dbReference type="AlphaFoldDB" id="A0A951QNK2"/>
<dbReference type="EMBL" id="JAHHGZ010000019">
    <property type="protein sequence ID" value="MBW4669242.1"/>
    <property type="molecule type" value="Genomic_DNA"/>
</dbReference>
<reference evidence="2" key="1">
    <citation type="submission" date="2021-05" db="EMBL/GenBank/DDBJ databases">
        <authorList>
            <person name="Pietrasiak N."/>
            <person name="Ward R."/>
            <person name="Stajich J.E."/>
            <person name="Kurbessoian T."/>
        </authorList>
    </citation>
    <scope>NUCLEOTIDE SEQUENCE</scope>
    <source>
        <strain evidence="2">GSE-NOS-MK-12-04C</strain>
    </source>
</reference>
<accession>A0A951QNK2</accession>
<proteinExistence type="predicted"/>
<dbReference type="Pfam" id="PF14332">
    <property type="entry name" value="DUF4388"/>
    <property type="match status" value="1"/>
</dbReference>
<evidence type="ECO:0000313" key="3">
    <source>
        <dbReference type="Proteomes" id="UP000729701"/>
    </source>
</evidence>
<dbReference type="Proteomes" id="UP000729701">
    <property type="component" value="Unassembled WGS sequence"/>
</dbReference>